<dbReference type="SUPFAM" id="SSF51338">
    <property type="entry name" value="Composite domain of metallo-dependent hydrolases"/>
    <property type="match status" value="1"/>
</dbReference>
<keyword evidence="6" id="KW-1185">Reference proteome</keyword>
<dbReference type="SUPFAM" id="SSF103647">
    <property type="entry name" value="TSP type-3 repeat"/>
    <property type="match status" value="1"/>
</dbReference>
<dbReference type="Gene3D" id="4.10.1080.10">
    <property type="entry name" value="TSP type-3 repeat"/>
    <property type="match status" value="1"/>
</dbReference>
<dbReference type="InterPro" id="IPR006680">
    <property type="entry name" value="Amidohydro-rel"/>
</dbReference>
<dbReference type="PANTHER" id="PTHR43794">
    <property type="entry name" value="AMINOHYDROLASE SSNA-RELATED"/>
    <property type="match status" value="1"/>
</dbReference>
<dbReference type="InterPro" id="IPR050287">
    <property type="entry name" value="MTA/SAH_deaminase"/>
</dbReference>
<keyword evidence="1" id="KW-0732">Signal</keyword>
<dbReference type="InterPro" id="IPR028974">
    <property type="entry name" value="TSP_type-3_rpt"/>
</dbReference>
<dbReference type="GO" id="GO:0016810">
    <property type="term" value="F:hydrolase activity, acting on carbon-nitrogen (but not peptide) bonds"/>
    <property type="evidence" value="ECO:0007669"/>
    <property type="project" value="InterPro"/>
</dbReference>
<dbReference type="InterPro" id="IPR017897">
    <property type="entry name" value="Thrombospondin_3_rpt"/>
</dbReference>
<dbReference type="AlphaFoldDB" id="A0A0K1PR04"/>
<protein>
    <submittedName>
        <fullName evidence="5">Metal dependent amidohydrolase</fullName>
    </submittedName>
</protein>
<feature type="region of interest" description="Disordered" evidence="3">
    <location>
        <begin position="554"/>
        <end position="573"/>
    </location>
</feature>
<name>A0A0K1PR04_9BACT</name>
<dbReference type="PATRIC" id="fig|1391654.3.peg.2661"/>
<dbReference type="PROSITE" id="PS51234">
    <property type="entry name" value="TSP3"/>
    <property type="match status" value="1"/>
</dbReference>
<dbReference type="KEGG" id="llu:AKJ09_02627"/>
<organism evidence="5 6">
    <name type="scientific">Labilithrix luteola</name>
    <dbReference type="NCBI Taxonomy" id="1391654"/>
    <lineage>
        <taxon>Bacteria</taxon>
        <taxon>Pseudomonadati</taxon>
        <taxon>Myxococcota</taxon>
        <taxon>Polyangia</taxon>
        <taxon>Polyangiales</taxon>
        <taxon>Labilitrichaceae</taxon>
        <taxon>Labilithrix</taxon>
    </lineage>
</organism>
<evidence type="ECO:0000256" key="3">
    <source>
        <dbReference type="SAM" id="MobiDB-lite"/>
    </source>
</evidence>
<dbReference type="EMBL" id="CP012333">
    <property type="protein sequence ID" value="AKU95963.1"/>
    <property type="molecule type" value="Genomic_DNA"/>
</dbReference>
<proteinExistence type="predicted"/>
<feature type="region of interest" description="Disordered" evidence="3">
    <location>
        <begin position="587"/>
        <end position="621"/>
    </location>
</feature>
<evidence type="ECO:0000256" key="1">
    <source>
        <dbReference type="ARBA" id="ARBA00022729"/>
    </source>
</evidence>
<reference evidence="5 6" key="1">
    <citation type="submission" date="2015-08" db="EMBL/GenBank/DDBJ databases">
        <authorList>
            <person name="Babu N.S."/>
            <person name="Beckwith C.J."/>
            <person name="Beseler K.G."/>
            <person name="Brison A."/>
            <person name="Carone J.V."/>
            <person name="Caskin T.P."/>
            <person name="Diamond M."/>
            <person name="Durham M.E."/>
            <person name="Foxe J.M."/>
            <person name="Go M."/>
            <person name="Henderson B.A."/>
            <person name="Jones I.B."/>
            <person name="McGettigan J.A."/>
            <person name="Micheletti S.J."/>
            <person name="Nasrallah M.E."/>
            <person name="Ortiz D."/>
            <person name="Piller C.R."/>
            <person name="Privatt S.R."/>
            <person name="Schneider S.L."/>
            <person name="Sharp S."/>
            <person name="Smith T.C."/>
            <person name="Stanton J.D."/>
            <person name="Ullery H.E."/>
            <person name="Wilson R.J."/>
            <person name="Serrano M.G."/>
            <person name="Buck G."/>
            <person name="Lee V."/>
            <person name="Wang Y."/>
            <person name="Carvalho R."/>
            <person name="Voegtly L."/>
            <person name="Shi R."/>
            <person name="Duckworth R."/>
            <person name="Johnson A."/>
            <person name="Loviza R."/>
            <person name="Walstead R."/>
            <person name="Shah Z."/>
            <person name="Kiflezghi M."/>
            <person name="Wade K."/>
            <person name="Ball S.L."/>
            <person name="Bradley K.W."/>
            <person name="Asai D.J."/>
            <person name="Bowman C.A."/>
            <person name="Russell D.A."/>
            <person name="Pope W.H."/>
            <person name="Jacobs-Sera D."/>
            <person name="Hendrix R.W."/>
            <person name="Hatfull G.F."/>
        </authorList>
    </citation>
    <scope>NUCLEOTIDE SEQUENCE [LARGE SCALE GENOMIC DNA]</scope>
    <source>
        <strain evidence="5 6">DSM 27648</strain>
    </source>
</reference>
<gene>
    <name evidence="5" type="ORF">AKJ09_02627</name>
</gene>
<dbReference type="PANTHER" id="PTHR43794:SF11">
    <property type="entry name" value="AMIDOHYDROLASE-RELATED DOMAIN-CONTAINING PROTEIN"/>
    <property type="match status" value="1"/>
</dbReference>
<dbReference type="Pfam" id="PF01979">
    <property type="entry name" value="Amidohydro_1"/>
    <property type="match status" value="1"/>
</dbReference>
<dbReference type="STRING" id="1391654.AKJ09_02627"/>
<dbReference type="Gene3D" id="3.20.20.140">
    <property type="entry name" value="Metal-dependent hydrolases"/>
    <property type="match status" value="1"/>
</dbReference>
<dbReference type="Proteomes" id="UP000064967">
    <property type="component" value="Chromosome"/>
</dbReference>
<dbReference type="GO" id="GO:0007155">
    <property type="term" value="P:cell adhesion"/>
    <property type="evidence" value="ECO:0007669"/>
    <property type="project" value="InterPro"/>
</dbReference>
<dbReference type="GO" id="GO:0005509">
    <property type="term" value="F:calcium ion binding"/>
    <property type="evidence" value="ECO:0007669"/>
    <property type="project" value="InterPro"/>
</dbReference>
<sequence>MKRTPFLPAIALLLFAACSDRVVDRNPGDSVPNDGTDDPGNGDGTDGGTRDGDSDGNVDTAGGCEVTKPGTSQSSGKVFRGTLLLPDGIVDDGELFVDGKGRIACAAANCASAPDYANAARITCTNAVISPGLVNTHDHITFANNKPKTHGNERYEHRHDWRKGIRNHTKISTIGGAKAEAVLAAELRFVMSGATATASSGGESGLLRNVDVVPDREYPMTIQAATFDTFPLNDSAGTLKTADCNYTGRVSANGISNDNAYLPHISEGIDPEAHNEILCQSDNVGDAAHDLMKRQTAVIHGIAVTASDVQKMHANNVSLIWSPRSNIDLYGNTAAVVMYDNLGVNIALGTDWLPSGSMNMQRELACADSLNQHYFARHFTDKQLWEMVTVNAAMAVGYGHAFGKLAPGYVADVAIFDARVSKGYRAVLDAGAEDVLLVMRAGRPLYGDATLLATDTLGGGDCEDLPVCGATKKACVKSDTGIALDAVRTEGEKWAPLFLCRGAAPPVEPSCTPSRSATLSGDYPNATNYAGIITGDKDGDGVPDAVDNCPTIFNPIRPMDGATQPDSDGDGIGDACDKCPLATGETCTPMSEDDADGDGVPNAIDNCPKDPNPAQTDADKDGKGSVCDVAFDGSPCDDFANPGPAFCARPLTIEALRNPAAPGHAGPFRVHARLSDVYVTGVKAKGSGVFGFFVQANSAAPFQGIFVATPGTVPNVKVGNRVDVEGDYEEIYSMSQLSFPSWTIKDTGTTLPFGPLDVDAATAKSATNGEKFEGVLCRIPGPVQVTQMNADNPTADPAVTTNFGELAIANGVNFRVGPNLFSTFKNNYPVGTTFQSVTGICAYTFSNRKIWPRDANDIPQ</sequence>
<dbReference type="Pfam" id="PF02412">
    <property type="entry name" value="TSP_3"/>
    <property type="match status" value="2"/>
</dbReference>
<evidence type="ECO:0000259" key="4">
    <source>
        <dbReference type="Pfam" id="PF01979"/>
    </source>
</evidence>
<accession>A0A0K1PR04</accession>
<keyword evidence="2 5" id="KW-0378">Hydrolase</keyword>
<dbReference type="OrthoDB" id="9782972at2"/>
<dbReference type="SUPFAM" id="SSF51556">
    <property type="entry name" value="Metallo-dependent hydrolases"/>
    <property type="match status" value="1"/>
</dbReference>
<feature type="region of interest" description="Disordered" evidence="3">
    <location>
        <begin position="25"/>
        <end position="75"/>
    </location>
</feature>
<evidence type="ECO:0000313" key="5">
    <source>
        <dbReference type="EMBL" id="AKU95963.1"/>
    </source>
</evidence>
<dbReference type="InterPro" id="IPR003367">
    <property type="entry name" value="Thrombospondin_3-like_rpt"/>
</dbReference>
<feature type="domain" description="Amidohydrolase-related" evidence="4">
    <location>
        <begin position="288"/>
        <end position="443"/>
    </location>
</feature>
<dbReference type="InterPro" id="IPR032466">
    <property type="entry name" value="Metal_Hydrolase"/>
</dbReference>
<dbReference type="RefSeq" id="WP_146647325.1">
    <property type="nucleotide sequence ID" value="NZ_CP012333.1"/>
</dbReference>
<dbReference type="InterPro" id="IPR011059">
    <property type="entry name" value="Metal-dep_hydrolase_composite"/>
</dbReference>
<evidence type="ECO:0000256" key="2">
    <source>
        <dbReference type="ARBA" id="ARBA00022801"/>
    </source>
</evidence>
<dbReference type="PROSITE" id="PS51257">
    <property type="entry name" value="PROKAR_LIPOPROTEIN"/>
    <property type="match status" value="1"/>
</dbReference>
<evidence type="ECO:0000313" key="6">
    <source>
        <dbReference type="Proteomes" id="UP000064967"/>
    </source>
</evidence>